<reference evidence="3" key="1">
    <citation type="submission" date="2022-11" db="UniProtKB">
        <authorList>
            <consortium name="WormBaseParasite"/>
        </authorList>
    </citation>
    <scope>IDENTIFICATION</scope>
</reference>
<sequence>MMSLKWILSLFVILGISIRAFAAPPSDSENAYRILSNYVNRFNEPEFNFDGFLFADGRSMKRGLGPRPLRFG</sequence>
<dbReference type="AlphaFoldDB" id="A0A914D6Y6"/>
<keyword evidence="2" id="KW-1185">Reference proteome</keyword>
<protein>
    <submittedName>
        <fullName evidence="3">Uncharacterized protein</fullName>
    </submittedName>
</protein>
<dbReference type="WBParaSite" id="ACRNAN_scaffold2000.g28499.t1">
    <property type="protein sequence ID" value="ACRNAN_scaffold2000.g28499.t1"/>
    <property type="gene ID" value="ACRNAN_scaffold2000.g28499"/>
</dbReference>
<accession>A0A914D6Y6</accession>
<feature type="chain" id="PRO_5036802215" evidence="1">
    <location>
        <begin position="23"/>
        <end position="72"/>
    </location>
</feature>
<evidence type="ECO:0000313" key="2">
    <source>
        <dbReference type="Proteomes" id="UP000887540"/>
    </source>
</evidence>
<organism evidence="2 3">
    <name type="scientific">Acrobeloides nanus</name>
    <dbReference type="NCBI Taxonomy" id="290746"/>
    <lineage>
        <taxon>Eukaryota</taxon>
        <taxon>Metazoa</taxon>
        <taxon>Ecdysozoa</taxon>
        <taxon>Nematoda</taxon>
        <taxon>Chromadorea</taxon>
        <taxon>Rhabditida</taxon>
        <taxon>Tylenchina</taxon>
        <taxon>Cephalobomorpha</taxon>
        <taxon>Cephaloboidea</taxon>
        <taxon>Cephalobidae</taxon>
        <taxon>Acrobeloides</taxon>
    </lineage>
</organism>
<evidence type="ECO:0000256" key="1">
    <source>
        <dbReference type="SAM" id="SignalP"/>
    </source>
</evidence>
<dbReference type="Proteomes" id="UP000887540">
    <property type="component" value="Unplaced"/>
</dbReference>
<evidence type="ECO:0000313" key="3">
    <source>
        <dbReference type="WBParaSite" id="ACRNAN_scaffold2000.g28499.t1"/>
    </source>
</evidence>
<proteinExistence type="predicted"/>
<feature type="signal peptide" evidence="1">
    <location>
        <begin position="1"/>
        <end position="22"/>
    </location>
</feature>
<name>A0A914D6Y6_9BILA</name>
<keyword evidence="1" id="KW-0732">Signal</keyword>